<keyword evidence="2" id="KW-1185">Reference proteome</keyword>
<evidence type="ECO:0000313" key="2">
    <source>
        <dbReference type="Proteomes" id="UP001498421"/>
    </source>
</evidence>
<dbReference type="InterPro" id="IPR011990">
    <property type="entry name" value="TPR-like_helical_dom_sf"/>
</dbReference>
<sequence length="374" mass="41377">MDPLSIAAGAAGLATGCVTIVSTLYTWIDDKIEVDQNVSSLCDEITGLLRVLESISNATVQASQVVIAEIDPEDNLWTSVMDTLGVIKGTLRKLDLLLADIERTNSVFSCGFLRKPTKQMRLSLRTKDIATYRNRIQAHSTAMTSALQMINLNSSQENLFDVLSGLKRQVGHIELTLRTKPSDNDSPFEMREEDNRISRNLQNLVHVAESFHSSASTIVRDGARSTVWGGSMLGEPLSEEQLFNIESWIPPPIPEEGTSSSRTYATSVITAGAGHNSDSDDDIDLELAKRLGELALRSYQSGDHERAENFYRRAIDRGQASHRSSHDIAKMRTSLAYSCMRQVKWTEAEGIVSPMAFERKVSDILVSTPCMPWP</sequence>
<proteinExistence type="predicted"/>
<reference evidence="1 2" key="1">
    <citation type="journal article" date="2025" name="Microbiol. Resour. Announc.">
        <title>Draft genome sequences for Neonectria magnoliae and Neonectria punicea, canker pathogens of Liriodendron tulipifera and Acer saccharum in West Virginia.</title>
        <authorList>
            <person name="Petronek H.M."/>
            <person name="Kasson M.T."/>
            <person name="Metheny A.M."/>
            <person name="Stauder C.M."/>
            <person name="Lovett B."/>
            <person name="Lynch S.C."/>
            <person name="Garnas J.R."/>
            <person name="Kasson L.R."/>
            <person name="Stajich J.E."/>
        </authorList>
    </citation>
    <scope>NUCLEOTIDE SEQUENCE [LARGE SCALE GENOMIC DNA]</scope>
    <source>
        <strain evidence="1 2">NRRL 64651</strain>
    </source>
</reference>
<organism evidence="1 2">
    <name type="scientific">Neonectria magnoliae</name>
    <dbReference type="NCBI Taxonomy" id="2732573"/>
    <lineage>
        <taxon>Eukaryota</taxon>
        <taxon>Fungi</taxon>
        <taxon>Dikarya</taxon>
        <taxon>Ascomycota</taxon>
        <taxon>Pezizomycotina</taxon>
        <taxon>Sordariomycetes</taxon>
        <taxon>Hypocreomycetidae</taxon>
        <taxon>Hypocreales</taxon>
        <taxon>Nectriaceae</taxon>
        <taxon>Neonectria</taxon>
    </lineage>
</organism>
<protein>
    <recommendedName>
        <fullName evidence="3">Fungal N-terminal domain-containing protein</fullName>
    </recommendedName>
</protein>
<dbReference type="Proteomes" id="UP001498421">
    <property type="component" value="Unassembled WGS sequence"/>
</dbReference>
<evidence type="ECO:0008006" key="3">
    <source>
        <dbReference type="Google" id="ProtNLM"/>
    </source>
</evidence>
<name>A0ABR1HNK1_9HYPO</name>
<comment type="caution">
    <text evidence="1">The sequence shown here is derived from an EMBL/GenBank/DDBJ whole genome shotgun (WGS) entry which is preliminary data.</text>
</comment>
<gene>
    <name evidence="1" type="ORF">QQZ08_009366</name>
</gene>
<dbReference type="Gene3D" id="1.25.40.10">
    <property type="entry name" value="Tetratricopeptide repeat domain"/>
    <property type="match status" value="1"/>
</dbReference>
<evidence type="ECO:0000313" key="1">
    <source>
        <dbReference type="EMBL" id="KAK7422742.1"/>
    </source>
</evidence>
<accession>A0ABR1HNK1</accession>
<dbReference type="EMBL" id="JAZAVK010000105">
    <property type="protein sequence ID" value="KAK7422742.1"/>
    <property type="molecule type" value="Genomic_DNA"/>
</dbReference>